<dbReference type="EMBL" id="CP111012">
    <property type="protein sequence ID" value="WAQ95164.1"/>
    <property type="molecule type" value="Genomic_DNA"/>
</dbReference>
<dbReference type="SMART" id="SM00042">
    <property type="entry name" value="CUB"/>
    <property type="match status" value="4"/>
</dbReference>
<dbReference type="Pfam" id="PF02931">
    <property type="entry name" value="Neur_chan_LBD"/>
    <property type="match status" value="1"/>
</dbReference>
<dbReference type="CDD" id="cd18989">
    <property type="entry name" value="LGIC_ECD_cation"/>
    <property type="match status" value="1"/>
</dbReference>
<feature type="region of interest" description="Disordered" evidence="9">
    <location>
        <begin position="1177"/>
        <end position="1208"/>
    </location>
</feature>
<keyword evidence="6 7" id="KW-1015">Disulfide bond</keyword>
<dbReference type="Gene3D" id="2.60.120.290">
    <property type="entry name" value="Spermadhesin, CUB domain"/>
    <property type="match status" value="4"/>
</dbReference>
<evidence type="ECO:0000256" key="5">
    <source>
        <dbReference type="ARBA" id="ARBA00023136"/>
    </source>
</evidence>
<dbReference type="PANTHER" id="PTHR24251">
    <property type="entry name" value="OVOCHYMASE-RELATED"/>
    <property type="match status" value="1"/>
</dbReference>
<name>A0ABY7DFF6_MYAAR</name>
<evidence type="ECO:0000256" key="9">
    <source>
        <dbReference type="SAM" id="MobiDB-lite"/>
    </source>
</evidence>
<feature type="domain" description="CUB" evidence="10">
    <location>
        <begin position="392"/>
        <end position="526"/>
    </location>
</feature>
<dbReference type="PRINTS" id="PR00252">
    <property type="entry name" value="NRIONCHANNEL"/>
</dbReference>
<keyword evidence="8" id="KW-0813">Transport</keyword>
<feature type="region of interest" description="Disordered" evidence="9">
    <location>
        <begin position="944"/>
        <end position="1065"/>
    </location>
</feature>
<evidence type="ECO:0000256" key="8">
    <source>
        <dbReference type="RuleBase" id="RU000687"/>
    </source>
</evidence>
<dbReference type="InterPro" id="IPR000859">
    <property type="entry name" value="CUB_dom"/>
</dbReference>
<feature type="compositionally biased region" description="Basic and acidic residues" evidence="9">
    <location>
        <begin position="1190"/>
        <end position="1208"/>
    </location>
</feature>
<dbReference type="PANTHER" id="PTHR24251:SF52">
    <property type="entry name" value="CUB DOMAIN-CONTAINING PROTEIN"/>
    <property type="match status" value="1"/>
</dbReference>
<dbReference type="InterPro" id="IPR036734">
    <property type="entry name" value="Neur_chan_lig-bd_sf"/>
</dbReference>
<comment type="subcellular location">
    <subcellularLocation>
        <location evidence="1">Membrane</location>
        <topology evidence="1">Multi-pass membrane protein</topology>
    </subcellularLocation>
</comment>
<feature type="compositionally biased region" description="Acidic residues" evidence="9">
    <location>
        <begin position="989"/>
        <end position="1001"/>
    </location>
</feature>
<keyword evidence="8" id="KW-0407">Ion channel</keyword>
<protein>
    <submittedName>
        <fullName evidence="11">ACH2-like protein</fullName>
    </submittedName>
</protein>
<feature type="region of interest" description="Disordered" evidence="9">
    <location>
        <begin position="1243"/>
        <end position="1265"/>
    </location>
</feature>
<feature type="disulfide bond" evidence="7">
    <location>
        <begin position="139"/>
        <end position="166"/>
    </location>
</feature>
<dbReference type="PROSITE" id="PS01180">
    <property type="entry name" value="CUB"/>
    <property type="match status" value="4"/>
</dbReference>
<dbReference type="InterPro" id="IPR038050">
    <property type="entry name" value="Neuro_actylchol_rec"/>
</dbReference>
<feature type="domain" description="CUB" evidence="10">
    <location>
        <begin position="268"/>
        <end position="385"/>
    </location>
</feature>
<evidence type="ECO:0000256" key="6">
    <source>
        <dbReference type="ARBA" id="ARBA00023157"/>
    </source>
</evidence>
<dbReference type="SUPFAM" id="SSF49854">
    <property type="entry name" value="Spermadhesin, CUB domain"/>
    <property type="match status" value="4"/>
</dbReference>
<comment type="similarity">
    <text evidence="8">Belongs to the ligand-gated ion channel (TC 1.A.9) family.</text>
</comment>
<dbReference type="InterPro" id="IPR036719">
    <property type="entry name" value="Neuro-gated_channel_TM_sf"/>
</dbReference>
<dbReference type="Gene3D" id="2.70.170.10">
    <property type="entry name" value="Neurotransmitter-gated ion-channel ligand-binding domain"/>
    <property type="match status" value="1"/>
</dbReference>
<dbReference type="SUPFAM" id="SSF90112">
    <property type="entry name" value="Neurotransmitter-gated ion-channel transmembrane pore"/>
    <property type="match status" value="1"/>
</dbReference>
<feature type="compositionally biased region" description="Polar residues" evidence="9">
    <location>
        <begin position="1137"/>
        <end position="1152"/>
    </location>
</feature>
<dbReference type="Proteomes" id="UP001164746">
    <property type="component" value="Chromosome 1"/>
</dbReference>
<keyword evidence="8" id="KW-0732">Signal</keyword>
<keyword evidence="4 8" id="KW-1133">Transmembrane helix</keyword>
<evidence type="ECO:0000256" key="1">
    <source>
        <dbReference type="ARBA" id="ARBA00004141"/>
    </source>
</evidence>
<evidence type="ECO:0000256" key="4">
    <source>
        <dbReference type="ARBA" id="ARBA00022989"/>
    </source>
</evidence>
<feature type="transmembrane region" description="Helical" evidence="8">
    <location>
        <begin position="812"/>
        <end position="835"/>
    </location>
</feature>
<feature type="region of interest" description="Disordered" evidence="9">
    <location>
        <begin position="1137"/>
        <end position="1162"/>
    </location>
</feature>
<evidence type="ECO:0000313" key="12">
    <source>
        <dbReference type="Proteomes" id="UP001164746"/>
    </source>
</evidence>
<accession>A0ABY7DFF6</accession>
<gene>
    <name evidence="11" type="ORF">MAR_007635</name>
</gene>
<reference evidence="11" key="1">
    <citation type="submission" date="2022-11" db="EMBL/GenBank/DDBJ databases">
        <title>Centuries of genome instability and evolution in soft-shell clam transmissible cancer (bioRxiv).</title>
        <authorList>
            <person name="Hart S.F.M."/>
            <person name="Yonemitsu M.A."/>
            <person name="Giersch R.M."/>
            <person name="Beal B.F."/>
            <person name="Arriagada G."/>
            <person name="Davis B.W."/>
            <person name="Ostrander E.A."/>
            <person name="Goff S.P."/>
            <person name="Metzger M.J."/>
        </authorList>
    </citation>
    <scope>NUCLEOTIDE SEQUENCE</scope>
    <source>
        <strain evidence="11">MELC-2E11</strain>
        <tissue evidence="11">Siphon/mantle</tissue>
    </source>
</reference>
<feature type="signal peptide" evidence="8">
    <location>
        <begin position="1"/>
        <end position="22"/>
    </location>
</feature>
<keyword evidence="12" id="KW-1185">Reference proteome</keyword>
<comment type="caution">
    <text evidence="7">Lacks conserved residue(s) required for the propagation of feature annotation.</text>
</comment>
<evidence type="ECO:0000259" key="10">
    <source>
        <dbReference type="PROSITE" id="PS01180"/>
    </source>
</evidence>
<feature type="domain" description="CUB" evidence="10">
    <location>
        <begin position="16"/>
        <end position="136"/>
    </location>
</feature>
<proteinExistence type="inferred from homology"/>
<dbReference type="InterPro" id="IPR006202">
    <property type="entry name" value="Neur_chan_lig-bd"/>
</dbReference>
<organism evidence="11 12">
    <name type="scientific">Mya arenaria</name>
    <name type="common">Soft-shell clam</name>
    <dbReference type="NCBI Taxonomy" id="6604"/>
    <lineage>
        <taxon>Eukaryota</taxon>
        <taxon>Metazoa</taxon>
        <taxon>Spiralia</taxon>
        <taxon>Lophotrochozoa</taxon>
        <taxon>Mollusca</taxon>
        <taxon>Bivalvia</taxon>
        <taxon>Autobranchia</taxon>
        <taxon>Heteroconchia</taxon>
        <taxon>Euheterodonta</taxon>
        <taxon>Imparidentia</taxon>
        <taxon>Neoheterodontei</taxon>
        <taxon>Myida</taxon>
        <taxon>Myoidea</taxon>
        <taxon>Myidae</taxon>
        <taxon>Mya</taxon>
    </lineage>
</organism>
<dbReference type="Pfam" id="PF00431">
    <property type="entry name" value="CUB"/>
    <property type="match status" value="3"/>
</dbReference>
<keyword evidence="5 8" id="KW-0472">Membrane</keyword>
<dbReference type="Gene3D" id="1.20.58.390">
    <property type="entry name" value="Neurotransmitter-gated ion-channel transmembrane domain"/>
    <property type="match status" value="1"/>
</dbReference>
<dbReference type="InterPro" id="IPR006029">
    <property type="entry name" value="Neurotrans-gated_channel_TM"/>
</dbReference>
<feature type="domain" description="CUB" evidence="10">
    <location>
        <begin position="139"/>
        <end position="253"/>
    </location>
</feature>
<feature type="chain" id="PRO_5045002372" evidence="8">
    <location>
        <begin position="23"/>
        <end position="1304"/>
    </location>
</feature>
<evidence type="ECO:0000256" key="7">
    <source>
        <dbReference type="PROSITE-ProRule" id="PRU00059"/>
    </source>
</evidence>
<dbReference type="PROSITE" id="PS00236">
    <property type="entry name" value="NEUROTR_ION_CHANNEL"/>
    <property type="match status" value="1"/>
</dbReference>
<evidence type="ECO:0000256" key="3">
    <source>
        <dbReference type="ARBA" id="ARBA00022737"/>
    </source>
</evidence>
<evidence type="ECO:0000256" key="2">
    <source>
        <dbReference type="ARBA" id="ARBA00022692"/>
    </source>
</evidence>
<dbReference type="Pfam" id="PF02932">
    <property type="entry name" value="Neur_chan_memb"/>
    <property type="match status" value="1"/>
</dbReference>
<feature type="transmembrane region" description="Helical" evidence="8">
    <location>
        <begin position="1280"/>
        <end position="1302"/>
    </location>
</feature>
<keyword evidence="3" id="KW-0677">Repeat</keyword>
<dbReference type="InterPro" id="IPR018000">
    <property type="entry name" value="Neurotransmitter_ion_chnl_CS"/>
</dbReference>
<keyword evidence="8" id="KW-0406">Ion transport</keyword>
<dbReference type="InterPro" id="IPR006201">
    <property type="entry name" value="Neur_channel"/>
</dbReference>
<dbReference type="InterPro" id="IPR035914">
    <property type="entry name" value="Sperma_CUB_dom_sf"/>
</dbReference>
<feature type="transmembrane region" description="Helical" evidence="8">
    <location>
        <begin position="783"/>
        <end position="800"/>
    </location>
</feature>
<keyword evidence="2 8" id="KW-0812">Transmembrane</keyword>
<dbReference type="CDD" id="cd19051">
    <property type="entry name" value="LGIC_TM_cation"/>
    <property type="match status" value="1"/>
</dbReference>
<evidence type="ECO:0000313" key="11">
    <source>
        <dbReference type="EMBL" id="WAQ95164.1"/>
    </source>
</evidence>
<dbReference type="CDD" id="cd00041">
    <property type="entry name" value="CUB"/>
    <property type="match status" value="3"/>
</dbReference>
<feature type="transmembrane region" description="Helical" evidence="8">
    <location>
        <begin position="753"/>
        <end position="776"/>
    </location>
</feature>
<sequence length="1304" mass="146644">MANVMFIWILWISCICIRGVSAQCGALTAGNEELTAEGSNFCEWTVTATEGTQAVVYLTLIETDPGCTNSTPFNYVAVYDSATADESTLIGSKQCQDDIRQYVFTSTGSVLFVVLNTIGSVGRIKFLYFAADTTQQPLCTVRTEVTQLSRLMAPSLPSTYTSNDSCAWTFWSESGITFTVMMTDFSCSNDYLEIYDGLHRSSPVLLSRSDGGSNSTISSVDTSGYFARVVFWGSSDTDCSTNNYGFLLTYEIGKVDIAPNRTEGCNTTGVYLDTPEMQYYAYITIGDGTYDNFLNCTWFITAPENHAVMVEFADTEAYGIEFNSYCDYDSLTLYDGNNVSVRMNKFCGYVMPPHRYQSTGSDMTIVFLSDYLVGSSGFTLRYYAIDMDSPYCGEDYPSYESTYNLQADYIANNSTWNLTIDYPSTWRYPNNAEVFWLITIEDPSLYRLVMSFKYSRIESSVECTVDWFILYNGPCRTDEILDRTCGHYGYWLKTYNLEGTVSAYLLYFHSDNSFNYRGFTLQYYAELRSVEAVATTTPVPTLGPPVDAVIEAINGSMFGYVKDVMPSRDTSAAIEALINFYFVGVNGLDEVEQKLTSTLQLEVEWTDVSLAWEPEKRDGIVRMLLPQDDIWKPDITLMNGFEKITAMGDSFMYVDVNYNGTCLWKPYQIVETTCQVDMTNFPYDSQTCYLQFGTWSSSDEIITEFGEDGLQRHHNFQDHAEWKVISLGVDTSTNNTGGAVKFHVSIERNSRFITFYMTIPTVMLALLTVFCFVIPVESGEKSGFSITVFLSFVVVLIVVNDTMPDNSDNISLYAAYSLTMAIVSALSTAFTVMQIRAATLETKRYSIPRKIQALVRLVLQNRDKVTNVLFKLLTEQEQENVEELSVEDIKDTESEDDAKVPIEHLFPKYDYMYLERDGTAIRFERMATTTSILFDQETKNGRQNIFSDKKDDMFKDDDDKESISSKLSMESEENLSKYDVNDSTGNSDNDTDTSEEELENIDDLKKLNESNDINEPGIESSTEADNIDDNVVKNTRPIDIQNEWKSDNADDTNISENPNAPGDQLNAELSTRSRVRVISVASCKDYENNIIENENGEEIVREVLNSSPVGERTDIAASRPISRSVSFFDHRVRPVSPNRTISAQGSRPSSRANRPMSRTGRGGNVLRSIFRKRNSVDVADGSSTSRRVTFRTDSRHEHEPLCDDSKDCKSKEPNDSIFVGRAPSAISEAWGISDTITDEPFPTEDLAGRSFDDNGSTVSGKSEDDEKPIEWRHVVECSDIILFLVLMLITLLFTLAMFLSMITG</sequence>
<dbReference type="SUPFAM" id="SSF63712">
    <property type="entry name" value="Nicotinic receptor ligand binding domain-like"/>
    <property type="match status" value="1"/>
</dbReference>